<dbReference type="Pfam" id="PF06496">
    <property type="entry name" value="DUF1097"/>
    <property type="match status" value="1"/>
</dbReference>
<proteinExistence type="predicted"/>
<dbReference type="EMBL" id="JBHSGG010000040">
    <property type="protein sequence ID" value="MFC4729213.1"/>
    <property type="molecule type" value="Genomic_DNA"/>
</dbReference>
<evidence type="ECO:0000313" key="2">
    <source>
        <dbReference type="EMBL" id="MFC4729213.1"/>
    </source>
</evidence>
<sequence length="162" mass="16779">MPSEVARYTRIVLGEAMVASLAATAAVMLLDVPIWAMFVGWIAYFTRGLSLRHGVLNLACVLMGVGLGMVAAHALAVAGPVLGAWAPGAVVFCITIVALSLGTLPYANNILACFLGLVAFFASHLPPTAGTWLLLAMATGLGTLAGWLAHALQRRIQRGAPA</sequence>
<evidence type="ECO:0000256" key="1">
    <source>
        <dbReference type="SAM" id="Phobius"/>
    </source>
</evidence>
<dbReference type="RefSeq" id="WP_377005287.1">
    <property type="nucleotide sequence ID" value="NZ_JBHSGG010000040.1"/>
</dbReference>
<feature type="transmembrane region" description="Helical" evidence="1">
    <location>
        <begin position="131"/>
        <end position="149"/>
    </location>
</feature>
<reference evidence="3" key="1">
    <citation type="journal article" date="2019" name="Int. J. Syst. Evol. Microbiol.">
        <title>The Global Catalogue of Microorganisms (GCM) 10K type strain sequencing project: providing services to taxonomists for standard genome sequencing and annotation.</title>
        <authorList>
            <consortium name="The Broad Institute Genomics Platform"/>
            <consortium name="The Broad Institute Genome Sequencing Center for Infectious Disease"/>
            <person name="Wu L."/>
            <person name="Ma J."/>
        </authorList>
    </citation>
    <scope>NUCLEOTIDE SEQUENCE [LARGE SCALE GENOMIC DNA]</scope>
    <source>
        <strain evidence="3">CGMCC 1.13574</strain>
    </source>
</reference>
<comment type="caution">
    <text evidence="2">The sequence shown here is derived from an EMBL/GenBank/DDBJ whole genome shotgun (WGS) entry which is preliminary data.</text>
</comment>
<dbReference type="Proteomes" id="UP001595892">
    <property type="component" value="Unassembled WGS sequence"/>
</dbReference>
<organism evidence="2 3">
    <name type="scientific">Coralloluteibacterium thermophilum</name>
    <dbReference type="NCBI Taxonomy" id="2707049"/>
    <lineage>
        <taxon>Bacteria</taxon>
        <taxon>Pseudomonadati</taxon>
        <taxon>Pseudomonadota</taxon>
        <taxon>Gammaproteobacteria</taxon>
        <taxon>Lysobacterales</taxon>
        <taxon>Lysobacteraceae</taxon>
        <taxon>Coralloluteibacterium</taxon>
    </lineage>
</organism>
<protein>
    <submittedName>
        <fullName evidence="2">DUF1097 domain-containing protein</fullName>
    </submittedName>
</protein>
<accession>A0ABV9NRR8</accession>
<feature type="transmembrane region" description="Helical" evidence="1">
    <location>
        <begin position="20"/>
        <end position="43"/>
    </location>
</feature>
<feature type="transmembrane region" description="Helical" evidence="1">
    <location>
        <begin position="55"/>
        <end position="76"/>
    </location>
</feature>
<keyword evidence="1" id="KW-1133">Transmembrane helix</keyword>
<evidence type="ECO:0000313" key="3">
    <source>
        <dbReference type="Proteomes" id="UP001595892"/>
    </source>
</evidence>
<dbReference type="InterPro" id="IPR009476">
    <property type="entry name" value="DUF1097"/>
</dbReference>
<keyword evidence="1" id="KW-0812">Transmembrane</keyword>
<name>A0ABV9NRR8_9GAMM</name>
<feature type="transmembrane region" description="Helical" evidence="1">
    <location>
        <begin position="106"/>
        <end position="125"/>
    </location>
</feature>
<keyword evidence="1" id="KW-0472">Membrane</keyword>
<gene>
    <name evidence="2" type="ORF">ACFO3Q_13645</name>
</gene>
<keyword evidence="3" id="KW-1185">Reference proteome</keyword>
<feature type="transmembrane region" description="Helical" evidence="1">
    <location>
        <begin position="82"/>
        <end position="99"/>
    </location>
</feature>